<comment type="caution">
    <text evidence="1">The sequence shown here is derived from an EMBL/GenBank/DDBJ whole genome shotgun (WGS) entry which is preliminary data.</text>
</comment>
<gene>
    <name evidence="1" type="ORF">LOK49_LG01G00810</name>
</gene>
<keyword evidence="2" id="KW-1185">Reference proteome</keyword>
<evidence type="ECO:0000313" key="2">
    <source>
        <dbReference type="Proteomes" id="UP001060215"/>
    </source>
</evidence>
<protein>
    <submittedName>
        <fullName evidence="1">Uncharacterized protein</fullName>
    </submittedName>
</protein>
<organism evidence="1 2">
    <name type="scientific">Camellia lanceoleosa</name>
    <dbReference type="NCBI Taxonomy" id="1840588"/>
    <lineage>
        <taxon>Eukaryota</taxon>
        <taxon>Viridiplantae</taxon>
        <taxon>Streptophyta</taxon>
        <taxon>Embryophyta</taxon>
        <taxon>Tracheophyta</taxon>
        <taxon>Spermatophyta</taxon>
        <taxon>Magnoliopsida</taxon>
        <taxon>eudicotyledons</taxon>
        <taxon>Gunneridae</taxon>
        <taxon>Pentapetalae</taxon>
        <taxon>asterids</taxon>
        <taxon>Ericales</taxon>
        <taxon>Theaceae</taxon>
        <taxon>Camellia</taxon>
    </lineage>
</organism>
<dbReference type="Proteomes" id="UP001060215">
    <property type="component" value="Chromosome 1"/>
</dbReference>
<accession>A0ACC0J3N8</accession>
<evidence type="ECO:0000313" key="1">
    <source>
        <dbReference type="EMBL" id="KAI8031449.1"/>
    </source>
</evidence>
<reference evidence="1 2" key="1">
    <citation type="journal article" date="2022" name="Plant J.">
        <title>Chromosome-level genome of Camellia lanceoleosa provides a valuable resource for understanding genome evolution and self-incompatibility.</title>
        <authorList>
            <person name="Gong W."/>
            <person name="Xiao S."/>
            <person name="Wang L."/>
            <person name="Liao Z."/>
            <person name="Chang Y."/>
            <person name="Mo W."/>
            <person name="Hu G."/>
            <person name="Li W."/>
            <person name="Zhao G."/>
            <person name="Zhu H."/>
            <person name="Hu X."/>
            <person name="Ji K."/>
            <person name="Xiang X."/>
            <person name="Song Q."/>
            <person name="Yuan D."/>
            <person name="Jin S."/>
            <person name="Zhang L."/>
        </authorList>
    </citation>
    <scope>NUCLEOTIDE SEQUENCE [LARGE SCALE GENOMIC DNA]</scope>
    <source>
        <strain evidence="1">SQ_2022a</strain>
    </source>
</reference>
<sequence length="181" mass="21396">VSLSLPPFLYFLFYSCSRIFFFFFFDPQGDYIELHRKRHGYRHDHFKRKHKKEACKVHKRSQLAQKKDLVMYEMNIRAFMADESTGQDPSIHGSYLGVIEMRKIFDTLYKDVSRRFIVGGQSLHGDANRNRSEAIGADRRKMTKFIGFSDHSRQLCRRDVPVSISIKHPEQLLLCSVVFWL</sequence>
<dbReference type="EMBL" id="CM045758">
    <property type="protein sequence ID" value="KAI8031449.1"/>
    <property type="molecule type" value="Genomic_DNA"/>
</dbReference>
<name>A0ACC0J3N8_9ERIC</name>
<proteinExistence type="predicted"/>
<feature type="non-terminal residue" evidence="1">
    <location>
        <position position="1"/>
    </location>
</feature>